<dbReference type="InterPro" id="IPR005034">
    <property type="entry name" value="Dicer_dimerisation"/>
</dbReference>
<feature type="domain" description="Helicase C-terminal" evidence="23">
    <location>
        <begin position="438"/>
        <end position="602"/>
    </location>
</feature>
<comment type="cofactor">
    <cofactor evidence="1">
        <name>Mn(2+)</name>
        <dbReference type="ChEBI" id="CHEBI:29035"/>
    </cofactor>
</comment>
<dbReference type="GO" id="GO:0005524">
    <property type="term" value="F:ATP binding"/>
    <property type="evidence" value="ECO:0007669"/>
    <property type="project" value="UniProtKB-KW"/>
</dbReference>
<dbReference type="GO" id="GO:0003677">
    <property type="term" value="F:DNA binding"/>
    <property type="evidence" value="ECO:0007669"/>
    <property type="project" value="InterPro"/>
</dbReference>
<keyword evidence="9" id="KW-0347">Helicase</keyword>
<evidence type="ECO:0000256" key="19">
    <source>
        <dbReference type="SAM" id="MobiDB-lite"/>
    </source>
</evidence>
<keyword evidence="8" id="KW-0378">Hydrolase</keyword>
<dbReference type="SUPFAM" id="SSF69065">
    <property type="entry name" value="RNase III domain-like"/>
    <property type="match status" value="2"/>
</dbReference>
<evidence type="ECO:0000256" key="8">
    <source>
        <dbReference type="ARBA" id="ARBA00022801"/>
    </source>
</evidence>
<dbReference type="Gene3D" id="1.10.1520.10">
    <property type="entry name" value="Ribonuclease III domain"/>
    <property type="match status" value="2"/>
</dbReference>
<dbReference type="InterPro" id="IPR000999">
    <property type="entry name" value="RNase_III_dom"/>
</dbReference>
<evidence type="ECO:0000256" key="4">
    <source>
        <dbReference type="ARBA" id="ARBA00022721"/>
    </source>
</evidence>
<dbReference type="PROSITE" id="PS50142">
    <property type="entry name" value="RNASE_3_2"/>
    <property type="match status" value="2"/>
</dbReference>
<dbReference type="SMART" id="SM00487">
    <property type="entry name" value="DEXDc"/>
    <property type="match status" value="1"/>
</dbReference>
<keyword evidence="4" id="KW-0930">Antiviral protein</keyword>
<dbReference type="PROSITE" id="PS00517">
    <property type="entry name" value="RNASE_3_1"/>
    <property type="match status" value="1"/>
</dbReference>
<proteinExistence type="inferred from homology"/>
<comment type="caution">
    <text evidence="25">The sequence shown here is derived from an EMBL/GenBank/DDBJ whole genome shotgun (WGS) entry which is preliminary data.</text>
</comment>
<comment type="similarity">
    <text evidence="17 18">Belongs to the helicase family. Dicer subfamily.</text>
</comment>
<dbReference type="FunFam" id="1.10.1520.10:FF:000015">
    <property type="entry name" value="Dicer-like protein 1"/>
    <property type="match status" value="1"/>
</dbReference>
<evidence type="ECO:0000256" key="7">
    <source>
        <dbReference type="ARBA" id="ARBA00022741"/>
    </source>
</evidence>
<dbReference type="FunFam" id="3.40.50.300:FF:000628">
    <property type="entry name" value="Endoribonuclease Dicer"/>
    <property type="match status" value="1"/>
</dbReference>
<name>A0A1V8SLZ0_9PEZI</name>
<feature type="domain" description="RNase III" evidence="20">
    <location>
        <begin position="1250"/>
        <end position="1401"/>
    </location>
</feature>
<accession>A0A1V8SLZ0</accession>
<dbReference type="PANTHER" id="PTHR14950">
    <property type="entry name" value="DICER-RELATED"/>
    <property type="match status" value="1"/>
</dbReference>
<evidence type="ECO:0000256" key="5">
    <source>
        <dbReference type="ARBA" id="ARBA00022723"/>
    </source>
</evidence>
<feature type="domain" description="Helicase ATP-binding" evidence="22">
    <location>
        <begin position="113"/>
        <end position="295"/>
    </location>
</feature>
<dbReference type="GO" id="GO:0046872">
    <property type="term" value="F:metal ion binding"/>
    <property type="evidence" value="ECO:0007669"/>
    <property type="project" value="UniProtKB-KW"/>
</dbReference>
<dbReference type="Pfam" id="PF24995">
    <property type="entry name" value="DSRM_2"/>
    <property type="match status" value="1"/>
</dbReference>
<dbReference type="CDD" id="cd00593">
    <property type="entry name" value="RIBOc"/>
    <property type="match status" value="2"/>
</dbReference>
<evidence type="ECO:0000256" key="14">
    <source>
        <dbReference type="ARBA" id="ARBA00023118"/>
    </source>
</evidence>
<keyword evidence="10" id="KW-0862">Zinc</keyword>
<dbReference type="PROSITE" id="PS50821">
    <property type="entry name" value="PAZ"/>
    <property type="match status" value="1"/>
</dbReference>
<keyword evidence="15" id="KW-0464">Manganese</keyword>
<evidence type="ECO:0000259" key="21">
    <source>
        <dbReference type="PROSITE" id="PS50821"/>
    </source>
</evidence>
<keyword evidence="11" id="KW-0067">ATP-binding</keyword>
<dbReference type="GO" id="GO:0051607">
    <property type="term" value="P:defense response to virus"/>
    <property type="evidence" value="ECO:0007669"/>
    <property type="project" value="UniProtKB-KW"/>
</dbReference>
<organism evidence="25 26">
    <name type="scientific">Cryoendolithus antarcticus</name>
    <dbReference type="NCBI Taxonomy" id="1507870"/>
    <lineage>
        <taxon>Eukaryota</taxon>
        <taxon>Fungi</taxon>
        <taxon>Dikarya</taxon>
        <taxon>Ascomycota</taxon>
        <taxon>Pezizomycotina</taxon>
        <taxon>Dothideomycetes</taxon>
        <taxon>Dothideomycetidae</taxon>
        <taxon>Cladosporiales</taxon>
        <taxon>Cladosporiaceae</taxon>
        <taxon>Cryoendolithus</taxon>
    </lineage>
</organism>
<sequence length="1536" mass="175223">MTKEELLPLAEDDGILSGVNNLELEDDEELPLPPGPPSTQAQKRKVQKDIFEAWLQSDAARGAMASKRKRANDDDADKSGIDVDDDRLDMKALFAKQQSANIISTKRDYQEELFERAKEQNTIAVLDTGSGKTLIAVLLLQWVLDNELASRAKGDPPKTAFFLVASVTLVFQQHAVLEKNLDHKVARFCGSMNVDTWSKEVWDRHLSENTVIVCTADILLQCLSHSYIKLQQINLLIFDEAHHTKKSHAYAKIIKDYYVPDSDTATRPRIFGMTASPIDSKGDVVQAAQELETLLHSRILTSAKARRSEHRMRQDEKILRYAPLRPPFETDFVGNVRNRFGHISVLAKVYSIAQLVASELGDWCADQFLLRAFTEKRVDRYKRETEQVHNARAVNAPVEALDAAVADIQAASKYVIGRAEHMQLDVVKDTHLSSKVQALRSHLAQVYERQTESKSLIFVNTRYTARLLNMLFKKLGMPHLRCGFLTGEGGSTLDDETFSFRRQVVTLNDFRTGKLNCLFVTSVAEEGLDVPDCNLVVRFDLYNTMVQYIQSRGRARKNPSKFIHMLEVGNSIHTSLCQGVRQQELAMRNFCETLPEDRQLVGNEDLKQALLAKEEMMQSWTEKTTGAKLTYGNALVYLANFVSCMPTDSEEPQHPTFAVTSVGSKFVAEVLLPDQAPIRSAVGREHTKKTLAKRSAAFEACKTLREKRYLDEYLMPTYVKKLPAMRNALLAVNMKKTLRYDMRTKPDVWQQSRGSLPTELFMMVIEYPDGLGRPHQPLVMLTRKPVPVMPSFALYLNDGTEVSVAPRICMSALKLDDGDLQKLTAFTLRVFSDCFSKKYENDAKQLSYWLAPAASGSSHSARTALDWRLLDEVFAREEYGWTRDMPDDFLTDRFFVDKWDGGRKFFVKGVDETRKALDPVPAGSPKPKGTSKVWKHMQQNILEYSNSMFVKSRERNQHLWDVKQPVVEAETVLLRRNMLAAPTEKEMKTPSRAWVCPQPLIISVLPPRIAVTCLTWPAIIWKLESVMIAVDAAELIGIDCEPETALAAITKDSDNRGEHDSMERVNFQYGMGRNYERLEFMGDCFLKTATTISTFIQNPHDNEFEFHVRRMLMLCNKNLLTVARELKLYEYIRSQSFSRRMWYPECMKLLEGKGAKQTEEIEAEVHNSSKHNLGEKTIADVCEALIGAAFMTHNKPGEWHPDQWENAIRAVTKLVKNDDHKMLQWSDYKAAYAIPAYQVGEATASQLDMAMKIELEHPYHFKHPRLLRSAFLHPSQPYMFEKLPNYQRLEFLGDALLDQASITHIFYKFPDKDPQWLTEHKMAMIGNKALGMIAVETGFYKHLRHHHDQIQHQIQDYATELLEAKSTSNRAKDYWIAVSDPPKCLGDIVEAYVGAMFIDSDFDYSTVENFFNMHIQPWFDDMSLYDTYANNHPCTHLHNVLQQSFGCLEYRMFKKEVPATNNSESKDVMHAVMIHLEIVTWDRSTSSRYGQIRAAKAAFDMLQGLTPMEFRQRFGCNCVLEEGEEKASVVQADCAI</sequence>
<dbReference type="InterPro" id="IPR056755">
    <property type="entry name" value="DSRM_2"/>
</dbReference>
<dbReference type="GO" id="GO:0004386">
    <property type="term" value="F:helicase activity"/>
    <property type="evidence" value="ECO:0007669"/>
    <property type="project" value="UniProtKB-KW"/>
</dbReference>
<dbReference type="InterPro" id="IPR003100">
    <property type="entry name" value="PAZ_dom"/>
</dbReference>
<evidence type="ECO:0000256" key="12">
    <source>
        <dbReference type="ARBA" id="ARBA00022842"/>
    </source>
</evidence>
<evidence type="ECO:0000259" key="23">
    <source>
        <dbReference type="PROSITE" id="PS51194"/>
    </source>
</evidence>
<dbReference type="FunFam" id="3.40.50.300:FF:001669">
    <property type="entry name" value="Dicer-like protein 1"/>
    <property type="match status" value="1"/>
</dbReference>
<evidence type="ECO:0000259" key="22">
    <source>
        <dbReference type="PROSITE" id="PS51192"/>
    </source>
</evidence>
<feature type="region of interest" description="Disordered" evidence="19">
    <location>
        <begin position="1"/>
        <end position="46"/>
    </location>
</feature>
<keyword evidence="7" id="KW-0547">Nucleotide-binding</keyword>
<dbReference type="GO" id="GO:0004525">
    <property type="term" value="F:ribonuclease III activity"/>
    <property type="evidence" value="ECO:0007669"/>
    <property type="project" value="InterPro"/>
</dbReference>
<evidence type="ECO:0000256" key="11">
    <source>
        <dbReference type="ARBA" id="ARBA00022840"/>
    </source>
</evidence>
<evidence type="ECO:0000256" key="18">
    <source>
        <dbReference type="PROSITE-ProRule" id="PRU00657"/>
    </source>
</evidence>
<dbReference type="PROSITE" id="PS51192">
    <property type="entry name" value="HELICASE_ATP_BIND_1"/>
    <property type="match status" value="1"/>
</dbReference>
<evidence type="ECO:0000256" key="10">
    <source>
        <dbReference type="ARBA" id="ARBA00022833"/>
    </source>
</evidence>
<reference evidence="26" key="1">
    <citation type="submission" date="2017-03" db="EMBL/GenBank/DDBJ databases">
        <title>Genomes of endolithic fungi from Antarctica.</title>
        <authorList>
            <person name="Coleine C."/>
            <person name="Masonjones S."/>
            <person name="Stajich J.E."/>
        </authorList>
    </citation>
    <scope>NUCLEOTIDE SEQUENCE [LARGE SCALE GENOMIC DNA]</scope>
    <source>
        <strain evidence="26">CCFEE 5527</strain>
    </source>
</reference>
<keyword evidence="6" id="KW-0677">Repeat</keyword>
<dbReference type="InterPro" id="IPR027417">
    <property type="entry name" value="P-loop_NTPase"/>
</dbReference>
<evidence type="ECO:0000313" key="26">
    <source>
        <dbReference type="Proteomes" id="UP000192596"/>
    </source>
</evidence>
<dbReference type="Pfam" id="PF00271">
    <property type="entry name" value="Helicase_C"/>
    <property type="match status" value="1"/>
</dbReference>
<dbReference type="InterPro" id="IPR014001">
    <property type="entry name" value="Helicase_ATP-bd"/>
</dbReference>
<evidence type="ECO:0000256" key="1">
    <source>
        <dbReference type="ARBA" id="ARBA00001936"/>
    </source>
</evidence>
<dbReference type="SUPFAM" id="SSF52540">
    <property type="entry name" value="P-loop containing nucleoside triphosphate hydrolases"/>
    <property type="match status" value="1"/>
</dbReference>
<dbReference type="Pfam" id="PF00636">
    <property type="entry name" value="Ribonuclease_3"/>
    <property type="match status" value="2"/>
</dbReference>
<dbReference type="GO" id="GO:0005634">
    <property type="term" value="C:nucleus"/>
    <property type="evidence" value="ECO:0007669"/>
    <property type="project" value="TreeGrafter"/>
</dbReference>
<dbReference type="PANTHER" id="PTHR14950:SF62">
    <property type="entry name" value="DICER-LIKE PROTEIN 1"/>
    <property type="match status" value="1"/>
</dbReference>
<dbReference type="SMART" id="SM00490">
    <property type="entry name" value="HELICc"/>
    <property type="match status" value="1"/>
</dbReference>
<comment type="function">
    <text evidence="16">Dicer-like endonuclease involved in cleaving double-stranded RNA in the RNA interference (RNAi) pathway. Produces 21 to 25 bp dsRNAs (siRNAs) which target the selective destruction of homologous RNAs leading to sequence-specific suppression of gene expression, called post-transcriptional gene silencing (PTGS). Part of a broad host defense response against viral infection and transposons.</text>
</comment>
<evidence type="ECO:0000313" key="25">
    <source>
        <dbReference type="EMBL" id="OQO00175.1"/>
    </source>
</evidence>
<dbReference type="OrthoDB" id="416741at2759"/>
<dbReference type="GO" id="GO:0005737">
    <property type="term" value="C:cytoplasm"/>
    <property type="evidence" value="ECO:0007669"/>
    <property type="project" value="TreeGrafter"/>
</dbReference>
<dbReference type="GO" id="GO:0030422">
    <property type="term" value="P:siRNA processing"/>
    <property type="evidence" value="ECO:0007669"/>
    <property type="project" value="TreeGrafter"/>
</dbReference>
<dbReference type="GO" id="GO:0050688">
    <property type="term" value="P:regulation of defense response to virus"/>
    <property type="evidence" value="ECO:0007669"/>
    <property type="project" value="UniProtKB-KW"/>
</dbReference>
<dbReference type="STRING" id="1507870.A0A1V8SLZ0"/>
<dbReference type="Proteomes" id="UP000192596">
    <property type="component" value="Unassembled WGS sequence"/>
</dbReference>
<feature type="domain" description="PAZ" evidence="21">
    <location>
        <begin position="868"/>
        <end position="1004"/>
    </location>
</feature>
<dbReference type="Pfam" id="PF04851">
    <property type="entry name" value="ResIII"/>
    <property type="match status" value="1"/>
</dbReference>
<dbReference type="Gene3D" id="3.30.160.380">
    <property type="entry name" value="Dicer dimerisation domain"/>
    <property type="match status" value="1"/>
</dbReference>
<dbReference type="CDD" id="cd18034">
    <property type="entry name" value="DEXHc_dicer"/>
    <property type="match status" value="1"/>
</dbReference>
<keyword evidence="12" id="KW-0460">Magnesium</keyword>
<dbReference type="SMART" id="SM00535">
    <property type="entry name" value="RIBOc"/>
    <property type="match status" value="2"/>
</dbReference>
<evidence type="ECO:0000256" key="2">
    <source>
        <dbReference type="ARBA" id="ARBA00001946"/>
    </source>
</evidence>
<evidence type="ECO:0000256" key="6">
    <source>
        <dbReference type="ARBA" id="ARBA00022737"/>
    </source>
</evidence>
<dbReference type="InterPro" id="IPR036389">
    <property type="entry name" value="RNase_III_sf"/>
</dbReference>
<feature type="domain" description="Dicer dsRNA-binding fold" evidence="24">
    <location>
        <begin position="634"/>
        <end position="724"/>
    </location>
</feature>
<dbReference type="InterPro" id="IPR038248">
    <property type="entry name" value="Dicer_dimer_sf"/>
</dbReference>
<evidence type="ECO:0000256" key="3">
    <source>
        <dbReference type="ARBA" id="ARBA00020797"/>
    </source>
</evidence>
<comment type="cofactor">
    <cofactor evidence="2">
        <name>Mg(2+)</name>
        <dbReference type="ChEBI" id="CHEBI:18420"/>
    </cofactor>
</comment>
<feature type="domain" description="RNase III" evidence="20">
    <location>
        <begin position="1073"/>
        <end position="1194"/>
    </location>
</feature>
<protein>
    <recommendedName>
        <fullName evidence="3">Dicer-like protein 1</fullName>
    </recommendedName>
</protein>
<evidence type="ECO:0000256" key="17">
    <source>
        <dbReference type="ARBA" id="ARBA00035116"/>
    </source>
</evidence>
<dbReference type="EMBL" id="NAJO01000036">
    <property type="protein sequence ID" value="OQO00175.1"/>
    <property type="molecule type" value="Genomic_DNA"/>
</dbReference>
<keyword evidence="5" id="KW-0479">Metal-binding</keyword>
<evidence type="ECO:0000256" key="13">
    <source>
        <dbReference type="ARBA" id="ARBA00022884"/>
    </source>
</evidence>
<evidence type="ECO:0000256" key="15">
    <source>
        <dbReference type="ARBA" id="ARBA00023211"/>
    </source>
</evidence>
<evidence type="ECO:0000259" key="20">
    <source>
        <dbReference type="PROSITE" id="PS50142"/>
    </source>
</evidence>
<dbReference type="InParanoid" id="A0A1V8SLZ0"/>
<dbReference type="InterPro" id="IPR001650">
    <property type="entry name" value="Helicase_C-like"/>
</dbReference>
<dbReference type="GO" id="GO:0003723">
    <property type="term" value="F:RNA binding"/>
    <property type="evidence" value="ECO:0007669"/>
    <property type="project" value="UniProtKB-UniRule"/>
</dbReference>
<keyword evidence="14" id="KW-0051">Antiviral defense</keyword>
<evidence type="ECO:0000256" key="16">
    <source>
        <dbReference type="ARBA" id="ARBA00025403"/>
    </source>
</evidence>
<evidence type="ECO:0000259" key="24">
    <source>
        <dbReference type="PROSITE" id="PS51327"/>
    </source>
</evidence>
<keyword evidence="13 18" id="KW-0694">RNA-binding</keyword>
<gene>
    <name evidence="25" type="ORF">B0A48_13962</name>
</gene>
<dbReference type="InterPro" id="IPR006935">
    <property type="entry name" value="Helicase/UvrB_N"/>
</dbReference>
<dbReference type="Pfam" id="PF03368">
    <property type="entry name" value="Dicer_dimer"/>
    <property type="match status" value="1"/>
</dbReference>
<dbReference type="Gene3D" id="3.40.50.300">
    <property type="entry name" value="P-loop containing nucleotide triphosphate hydrolases"/>
    <property type="match status" value="2"/>
</dbReference>
<dbReference type="PROSITE" id="PS51327">
    <property type="entry name" value="DICER_DSRBF"/>
    <property type="match status" value="1"/>
</dbReference>
<keyword evidence="26" id="KW-1185">Reference proteome</keyword>
<dbReference type="PROSITE" id="PS51194">
    <property type="entry name" value="HELICASE_CTER"/>
    <property type="match status" value="1"/>
</dbReference>
<evidence type="ECO:0000256" key="9">
    <source>
        <dbReference type="ARBA" id="ARBA00022806"/>
    </source>
</evidence>